<keyword evidence="4 6" id="KW-1133">Transmembrane helix</keyword>
<dbReference type="PANTHER" id="PTHR47089">
    <property type="entry name" value="ABC TRANSPORTER, PERMEASE PROTEIN"/>
    <property type="match status" value="1"/>
</dbReference>
<reference evidence="7" key="1">
    <citation type="submission" date="2020-02" db="EMBL/GenBank/DDBJ databases">
        <authorList>
            <person name="Meier V. D."/>
        </authorList>
    </citation>
    <scope>NUCLEOTIDE SEQUENCE</scope>
    <source>
        <strain evidence="7">AVDCRST_MAG86</strain>
    </source>
</reference>
<proteinExistence type="predicted"/>
<evidence type="ECO:0000256" key="4">
    <source>
        <dbReference type="ARBA" id="ARBA00022989"/>
    </source>
</evidence>
<keyword evidence="2" id="KW-1003">Cell membrane</keyword>
<keyword evidence="3 6" id="KW-0812">Transmembrane</keyword>
<organism evidence="7">
    <name type="scientific">uncultured Truepera sp</name>
    <dbReference type="NCBI Taxonomy" id="543023"/>
    <lineage>
        <taxon>Bacteria</taxon>
        <taxon>Thermotogati</taxon>
        <taxon>Deinococcota</taxon>
        <taxon>Deinococci</taxon>
        <taxon>Trueperales</taxon>
        <taxon>Trueperaceae</taxon>
        <taxon>Truepera</taxon>
        <taxon>environmental samples</taxon>
    </lineage>
</organism>
<feature type="transmembrane region" description="Helical" evidence="6">
    <location>
        <begin position="15"/>
        <end position="38"/>
    </location>
</feature>
<evidence type="ECO:0000256" key="6">
    <source>
        <dbReference type="SAM" id="Phobius"/>
    </source>
</evidence>
<protein>
    <recommendedName>
        <fullName evidence="8">Nucleoside ABC transporter, permease protein 1</fullName>
    </recommendedName>
</protein>
<feature type="transmembrane region" description="Helical" evidence="6">
    <location>
        <begin position="111"/>
        <end position="136"/>
    </location>
</feature>
<dbReference type="Pfam" id="PF02653">
    <property type="entry name" value="BPD_transp_2"/>
    <property type="match status" value="1"/>
</dbReference>
<dbReference type="GO" id="GO:0005886">
    <property type="term" value="C:plasma membrane"/>
    <property type="evidence" value="ECO:0007669"/>
    <property type="project" value="UniProtKB-SubCell"/>
</dbReference>
<dbReference type="PANTHER" id="PTHR47089:SF1">
    <property type="entry name" value="GUANOSINE ABC TRANSPORTER PERMEASE PROTEIN NUPP"/>
    <property type="match status" value="1"/>
</dbReference>
<dbReference type="EMBL" id="CADCWP010000175">
    <property type="protein sequence ID" value="CAA9575345.1"/>
    <property type="molecule type" value="Genomic_DNA"/>
</dbReference>
<feature type="transmembrane region" description="Helical" evidence="6">
    <location>
        <begin position="195"/>
        <end position="213"/>
    </location>
</feature>
<dbReference type="AlphaFoldDB" id="A0A6J4VCJ2"/>
<evidence type="ECO:0000256" key="1">
    <source>
        <dbReference type="ARBA" id="ARBA00004651"/>
    </source>
</evidence>
<evidence type="ECO:0008006" key="8">
    <source>
        <dbReference type="Google" id="ProtNLM"/>
    </source>
</evidence>
<evidence type="ECO:0000313" key="7">
    <source>
        <dbReference type="EMBL" id="CAA9575345.1"/>
    </source>
</evidence>
<gene>
    <name evidence="7" type="ORF">AVDCRST_MAG86-2202</name>
</gene>
<feature type="transmembrane region" description="Helical" evidence="6">
    <location>
        <begin position="277"/>
        <end position="304"/>
    </location>
</feature>
<evidence type="ECO:0000256" key="2">
    <source>
        <dbReference type="ARBA" id="ARBA00022475"/>
    </source>
</evidence>
<feature type="transmembrane region" description="Helical" evidence="6">
    <location>
        <begin position="242"/>
        <end position="265"/>
    </location>
</feature>
<sequence length="354" mass="37135">MFRLERAPAPLWQRALVPVLAVLVTFILVSLVILGTGVDPLAVFREVLFEPLTSRSDRLEVLVQATPLLLTGVAVAVAFRGGYYNIGAEGQLYTGALAAALVGPRLGGVPAALSVAVMLAAGFFGGALWALTPALLKIRLKVDEVVTTLLLNSVMLFLISALLNGPWRDPVSGWPRSPAIAASAQFPGIIPRSRVHLGLLVALLAVALLGWVLRRTRFGLELRAVGLGADAARFMGVRVRRVVLISALVSGGVAGLAGVGEVAGVHTYLIGELSPGYGYTGIIVATFGGLSAPGILISGLFLALIDTGTLSASRTLGVPVYLGDVLEATLLLVTLAFLLLNRYRLRWAVKRPVG</sequence>
<evidence type="ECO:0000256" key="3">
    <source>
        <dbReference type="ARBA" id="ARBA00022692"/>
    </source>
</evidence>
<keyword evidence="5 6" id="KW-0472">Membrane</keyword>
<feature type="transmembrane region" description="Helical" evidence="6">
    <location>
        <begin position="316"/>
        <end position="340"/>
    </location>
</feature>
<dbReference type="InterPro" id="IPR001851">
    <property type="entry name" value="ABC_transp_permease"/>
</dbReference>
<feature type="transmembrane region" description="Helical" evidence="6">
    <location>
        <begin position="59"/>
        <end position="79"/>
    </location>
</feature>
<dbReference type="CDD" id="cd06580">
    <property type="entry name" value="TM_PBP1_transp_TpRbsC_like"/>
    <property type="match status" value="1"/>
</dbReference>
<comment type="subcellular location">
    <subcellularLocation>
        <location evidence="1">Cell membrane</location>
        <topology evidence="1">Multi-pass membrane protein</topology>
    </subcellularLocation>
</comment>
<name>A0A6J4VCJ2_9DEIN</name>
<accession>A0A6J4VCJ2</accession>
<evidence type="ECO:0000256" key="5">
    <source>
        <dbReference type="ARBA" id="ARBA00023136"/>
    </source>
</evidence>
<feature type="transmembrane region" description="Helical" evidence="6">
    <location>
        <begin position="148"/>
        <end position="167"/>
    </location>
</feature>
<dbReference type="GO" id="GO:0022857">
    <property type="term" value="F:transmembrane transporter activity"/>
    <property type="evidence" value="ECO:0007669"/>
    <property type="project" value="InterPro"/>
</dbReference>